<gene>
    <name evidence="3" type="primary">catD_0</name>
    <name evidence="3" type="ORF">BM221_001253</name>
</gene>
<evidence type="ECO:0000256" key="1">
    <source>
        <dbReference type="ARBA" id="ARBA00022801"/>
    </source>
</evidence>
<dbReference type="PANTHER" id="PTHR43798">
    <property type="entry name" value="MONOACYLGLYCEROL LIPASE"/>
    <property type="match status" value="1"/>
</dbReference>
<feature type="domain" description="AB hydrolase-1" evidence="2">
    <location>
        <begin position="320"/>
        <end position="553"/>
    </location>
</feature>
<name>A0A2N6P2U8_BEABA</name>
<organism evidence="3 4">
    <name type="scientific">Beauveria bassiana</name>
    <name type="common">White muscardine disease fungus</name>
    <name type="synonym">Tritirachium shiotae</name>
    <dbReference type="NCBI Taxonomy" id="176275"/>
    <lineage>
        <taxon>Eukaryota</taxon>
        <taxon>Fungi</taxon>
        <taxon>Dikarya</taxon>
        <taxon>Ascomycota</taxon>
        <taxon>Pezizomycotina</taxon>
        <taxon>Sordariomycetes</taxon>
        <taxon>Hypocreomycetidae</taxon>
        <taxon>Hypocreales</taxon>
        <taxon>Cordycipitaceae</taxon>
        <taxon>Beauveria</taxon>
    </lineage>
</organism>
<accession>A0A2N6P2U8</accession>
<dbReference type="GO" id="GO:0016787">
    <property type="term" value="F:hydrolase activity"/>
    <property type="evidence" value="ECO:0007669"/>
    <property type="project" value="UniProtKB-KW"/>
</dbReference>
<dbReference type="SUPFAM" id="SSF53474">
    <property type="entry name" value="alpha/beta-Hydrolases"/>
    <property type="match status" value="1"/>
</dbReference>
<reference evidence="3 4" key="1">
    <citation type="journal article" date="2016" name="Appl. Microbiol. Biotechnol.">
        <title>Characterization of T-DNA insertion mutants with decreased virulence in the entomopathogenic fungus Beauveria bassiana JEF-007.</title>
        <authorList>
            <person name="Kim S."/>
            <person name="Lee S.J."/>
            <person name="Nai Y.S."/>
            <person name="Yu J.S."/>
            <person name="Lee M.R."/>
            <person name="Yang Y.T."/>
            <person name="Kim J.S."/>
        </authorList>
    </citation>
    <scope>NUCLEOTIDE SEQUENCE [LARGE SCALE GENOMIC DNA]</scope>
    <source>
        <strain evidence="3 4">JEF-007</strain>
    </source>
</reference>
<protein>
    <submittedName>
        <fullName evidence="3">3-oxoadipate enol-lactonase 2</fullName>
    </submittedName>
</protein>
<dbReference type="OMA" id="DWYNTEH"/>
<dbReference type="Pfam" id="PF00561">
    <property type="entry name" value="Abhydrolase_1"/>
    <property type="match status" value="1"/>
</dbReference>
<evidence type="ECO:0000259" key="2">
    <source>
        <dbReference type="Pfam" id="PF00561"/>
    </source>
</evidence>
<dbReference type="InterPro" id="IPR050266">
    <property type="entry name" value="AB_hydrolase_sf"/>
</dbReference>
<dbReference type="Gene3D" id="3.40.50.1820">
    <property type="entry name" value="alpha/beta hydrolase"/>
    <property type="match status" value="1"/>
</dbReference>
<comment type="caution">
    <text evidence="3">The sequence shown here is derived from an EMBL/GenBank/DDBJ whole genome shotgun (WGS) entry which is preliminary data.</text>
</comment>
<evidence type="ECO:0000313" key="4">
    <source>
        <dbReference type="Proteomes" id="UP000235728"/>
    </source>
</evidence>
<dbReference type="InterPro" id="IPR000073">
    <property type="entry name" value="AB_hydrolase_1"/>
</dbReference>
<sequence length="564" mass="61153">MASPGLLYVTMQPRPGLAIAQFHEWYNNEHGPTRLAIPSIFANGFRYQSTSPTTTTTSSSSSSSSSPSCSPAFLALYDIHHMPLLATPTYTTLRANRSPREAATIAQVDVRRFFYDLLHTAAAPDFQPIESLSDRDAVGLVTVAVEISPRRTSDPAAAGDEYQKWYVDEHVGMLAKVPGWRRSRLFKTSSSLLLLQEGNDETATTYLCLHDYAPDNGLGGAEHKASMDTPRRTAVFEKYVARKSRRTYSLFYVFGPASRDLYSLSQLDPPSSASYTSPSGTLQTSANSITSRITTTTTTTTPSGLVIRYRLQGNPSPSAPVVVFSNSLLTSYAMWDPLVTLLQQHRPDLCVLRYDTRGRHALPQPPVAATLADLASDLDALRAALRIDRFACLVGVSMGGATALRYALTYPTRVARFVAADCNATSSAANTQAWRDRIDVARGGGGGIAALAGQTVARWFHPETKDETVAWMTDMVAQNDVEGFAHSCTALWDYDLKEQLPGCAVPGLLVAGEADGKGALVKAMESFKGLVGEEGAALHVVPRAGHLPMCENPQGFWDAIKDFI</sequence>
<proteinExistence type="predicted"/>
<dbReference type="Proteomes" id="UP000235728">
    <property type="component" value="Unassembled WGS sequence"/>
</dbReference>
<dbReference type="PANTHER" id="PTHR43798:SF31">
    <property type="entry name" value="AB HYDROLASE SUPERFAMILY PROTEIN YCLE"/>
    <property type="match status" value="1"/>
</dbReference>
<dbReference type="GO" id="GO:0016020">
    <property type="term" value="C:membrane"/>
    <property type="evidence" value="ECO:0007669"/>
    <property type="project" value="TreeGrafter"/>
</dbReference>
<dbReference type="EMBL" id="MRVG01000001">
    <property type="protein sequence ID" value="PMB73827.1"/>
    <property type="molecule type" value="Genomic_DNA"/>
</dbReference>
<keyword evidence="1" id="KW-0378">Hydrolase</keyword>
<dbReference type="InterPro" id="IPR029058">
    <property type="entry name" value="AB_hydrolase_fold"/>
</dbReference>
<dbReference type="AlphaFoldDB" id="A0A2N6P2U8"/>
<evidence type="ECO:0000313" key="3">
    <source>
        <dbReference type="EMBL" id="PMB73827.1"/>
    </source>
</evidence>